<sequence length="129" mass="14471">MLGFAILLAFHLVGLAFQHLLHVPLPANVIGLALFTLSLFLKWIKLEWVENTAMFFNKHMLLFFAPVVVGTMAVFPMIREQALTIIVTTFVSWISVLLATGWTVKLLGKKETSSSAQRTWPSSGRERSL</sequence>
<keyword evidence="4 6" id="KW-1133">Transmembrane helix</keyword>
<dbReference type="Proteomes" id="UP000293142">
    <property type="component" value="Unassembled WGS sequence"/>
</dbReference>
<dbReference type="OrthoDB" id="3176438at2"/>
<evidence type="ECO:0000313" key="7">
    <source>
        <dbReference type="EMBL" id="TBL80220.1"/>
    </source>
</evidence>
<dbReference type="PANTHER" id="PTHR33931:SF2">
    <property type="entry name" value="HOLIN-LIKE PROTEIN CIDA"/>
    <property type="match status" value="1"/>
</dbReference>
<dbReference type="PANTHER" id="PTHR33931">
    <property type="entry name" value="HOLIN-LIKE PROTEIN CIDA-RELATED"/>
    <property type="match status" value="1"/>
</dbReference>
<evidence type="ECO:0000256" key="2">
    <source>
        <dbReference type="ARBA" id="ARBA00022475"/>
    </source>
</evidence>
<keyword evidence="5 6" id="KW-0472">Membrane</keyword>
<gene>
    <name evidence="7" type="ORF">EYB31_07305</name>
</gene>
<comment type="caution">
    <text evidence="7">The sequence shown here is derived from an EMBL/GenBank/DDBJ whole genome shotgun (WGS) entry which is preliminary data.</text>
</comment>
<dbReference type="GO" id="GO:0005886">
    <property type="term" value="C:plasma membrane"/>
    <property type="evidence" value="ECO:0007669"/>
    <property type="project" value="UniProtKB-SubCell"/>
</dbReference>
<organism evidence="7 8">
    <name type="scientific">Paenibacillus thalictri</name>
    <dbReference type="NCBI Taxonomy" id="2527873"/>
    <lineage>
        <taxon>Bacteria</taxon>
        <taxon>Bacillati</taxon>
        <taxon>Bacillota</taxon>
        <taxon>Bacilli</taxon>
        <taxon>Bacillales</taxon>
        <taxon>Paenibacillaceae</taxon>
        <taxon>Paenibacillus</taxon>
    </lineage>
</organism>
<feature type="transmembrane region" description="Helical" evidence="6">
    <location>
        <begin position="84"/>
        <end position="108"/>
    </location>
</feature>
<comment type="subcellular location">
    <subcellularLocation>
        <location evidence="1">Cell membrane</location>
        <topology evidence="1">Multi-pass membrane protein</topology>
    </subcellularLocation>
</comment>
<accession>A0A4Q9DY99</accession>
<dbReference type="RefSeq" id="WP_131012634.1">
    <property type="nucleotide sequence ID" value="NZ_SIRE01000005.1"/>
</dbReference>
<evidence type="ECO:0000256" key="5">
    <source>
        <dbReference type="ARBA" id="ARBA00023136"/>
    </source>
</evidence>
<name>A0A4Q9DY99_9BACL</name>
<feature type="transmembrane region" description="Helical" evidence="6">
    <location>
        <begin position="60"/>
        <end position="78"/>
    </location>
</feature>
<evidence type="ECO:0000256" key="6">
    <source>
        <dbReference type="SAM" id="Phobius"/>
    </source>
</evidence>
<dbReference type="EMBL" id="SIRE01000005">
    <property type="protein sequence ID" value="TBL80220.1"/>
    <property type="molecule type" value="Genomic_DNA"/>
</dbReference>
<dbReference type="InterPro" id="IPR005538">
    <property type="entry name" value="LrgA/CidA"/>
</dbReference>
<evidence type="ECO:0000256" key="3">
    <source>
        <dbReference type="ARBA" id="ARBA00022692"/>
    </source>
</evidence>
<dbReference type="AlphaFoldDB" id="A0A4Q9DY99"/>
<evidence type="ECO:0000256" key="4">
    <source>
        <dbReference type="ARBA" id="ARBA00022989"/>
    </source>
</evidence>
<keyword evidence="3 6" id="KW-0812">Transmembrane</keyword>
<proteinExistence type="predicted"/>
<reference evidence="7 8" key="1">
    <citation type="submission" date="2019-02" db="EMBL/GenBank/DDBJ databases">
        <title>Paenibacillus sp. nov., isolated from surface-sterilized tissue of Thalictrum simplex L.</title>
        <authorList>
            <person name="Tuo L."/>
        </authorList>
    </citation>
    <scope>NUCLEOTIDE SEQUENCE [LARGE SCALE GENOMIC DNA]</scope>
    <source>
        <strain evidence="7 8">N2SHLJ1</strain>
    </source>
</reference>
<dbReference type="Pfam" id="PF03788">
    <property type="entry name" value="LrgA"/>
    <property type="match status" value="1"/>
</dbReference>
<protein>
    <submittedName>
        <fullName evidence="7">CidA/LrgA family protein</fullName>
    </submittedName>
</protein>
<feature type="transmembrane region" description="Helical" evidence="6">
    <location>
        <begin position="28"/>
        <end position="48"/>
    </location>
</feature>
<keyword evidence="2" id="KW-1003">Cell membrane</keyword>
<evidence type="ECO:0000256" key="1">
    <source>
        <dbReference type="ARBA" id="ARBA00004651"/>
    </source>
</evidence>
<keyword evidence="8" id="KW-1185">Reference proteome</keyword>
<evidence type="ECO:0000313" key="8">
    <source>
        <dbReference type="Proteomes" id="UP000293142"/>
    </source>
</evidence>